<protein>
    <submittedName>
        <fullName evidence="2">Polysaccharide deacetylase</fullName>
    </submittedName>
</protein>
<dbReference type="InterPro" id="IPR011330">
    <property type="entry name" value="Glyco_hydro/deAcase_b/a-brl"/>
</dbReference>
<dbReference type="Pfam" id="PF01522">
    <property type="entry name" value="Polysacc_deac_1"/>
    <property type="match status" value="1"/>
</dbReference>
<dbReference type="EMBL" id="FNST01000002">
    <property type="protein sequence ID" value="SED59570.1"/>
    <property type="molecule type" value="Genomic_DNA"/>
</dbReference>
<evidence type="ECO:0000313" key="3">
    <source>
        <dbReference type="Proteomes" id="UP000198609"/>
    </source>
</evidence>
<evidence type="ECO:0000259" key="1">
    <source>
        <dbReference type="PROSITE" id="PS51677"/>
    </source>
</evidence>
<dbReference type="AlphaFoldDB" id="A0A1H5BZW3"/>
<dbReference type="GO" id="GO:0016810">
    <property type="term" value="F:hydrolase activity, acting on carbon-nitrogen (but not peptide) bonds"/>
    <property type="evidence" value="ECO:0007669"/>
    <property type="project" value="InterPro"/>
</dbReference>
<dbReference type="Gene3D" id="3.20.20.370">
    <property type="entry name" value="Glycoside hydrolase/deacetylase"/>
    <property type="match status" value="1"/>
</dbReference>
<name>A0A1H5BZW3_STRMJ</name>
<accession>A0A1H5BZW3</accession>
<dbReference type="PANTHER" id="PTHR10587">
    <property type="entry name" value="GLYCOSYL TRANSFERASE-RELATED"/>
    <property type="match status" value="1"/>
</dbReference>
<dbReference type="CDD" id="cd10959">
    <property type="entry name" value="CE4_NodB_like_3"/>
    <property type="match status" value="1"/>
</dbReference>
<gene>
    <name evidence="2" type="ORF">SAMN04490356_9131</name>
</gene>
<proteinExistence type="predicted"/>
<reference evidence="3" key="1">
    <citation type="submission" date="2016-10" db="EMBL/GenBank/DDBJ databases">
        <authorList>
            <person name="Varghese N."/>
            <person name="Submissions S."/>
        </authorList>
    </citation>
    <scope>NUCLEOTIDE SEQUENCE [LARGE SCALE GENOMIC DNA]</scope>
    <source>
        <strain evidence="3">DSM 40318</strain>
    </source>
</reference>
<dbReference type="RefSeq" id="WP_093469684.1">
    <property type="nucleotide sequence ID" value="NZ_FNST01000002.1"/>
</dbReference>
<dbReference type="Proteomes" id="UP000198609">
    <property type="component" value="Unassembled WGS sequence"/>
</dbReference>
<keyword evidence="3" id="KW-1185">Reference proteome</keyword>
<dbReference type="SUPFAM" id="SSF88713">
    <property type="entry name" value="Glycoside hydrolase/deacetylase"/>
    <property type="match status" value="1"/>
</dbReference>
<dbReference type="GO" id="GO:0005975">
    <property type="term" value="P:carbohydrate metabolic process"/>
    <property type="evidence" value="ECO:0007669"/>
    <property type="project" value="InterPro"/>
</dbReference>
<sequence length="243" mass="26126">MSARHRSGVLVRNAALLAAAAHIAPAGTWLAGPRRALFPALAGRGRSDHVALTFDDGPDPRTTPRFLRVLDELGVRATFFVLGDGVTRFPHTTLEIVRRGHELAVHGWTHSRPWLPTVSRDVTEVARAARAIRLATGEVPLWYRPPYGILTGGRWLAAAQAGLTPVLWSVWGRDWSADATARSVCAAVRRDLCGGATVLLHDTDRAAATGCWRATLAALPVVVAECRAAGLEVGPLAEHGIRR</sequence>
<dbReference type="InterPro" id="IPR050248">
    <property type="entry name" value="Polysacc_deacetylase_ArnD"/>
</dbReference>
<dbReference type="PANTHER" id="PTHR10587:SF137">
    <property type="entry name" value="4-DEOXY-4-FORMAMIDO-L-ARABINOSE-PHOSPHOUNDECAPRENOL DEFORMYLASE ARND-RELATED"/>
    <property type="match status" value="1"/>
</dbReference>
<dbReference type="InterPro" id="IPR002509">
    <property type="entry name" value="NODB_dom"/>
</dbReference>
<dbReference type="PROSITE" id="PS51677">
    <property type="entry name" value="NODB"/>
    <property type="match status" value="1"/>
</dbReference>
<organism evidence="2 3">
    <name type="scientific">Streptomyces melanosporofaciens</name>
    <dbReference type="NCBI Taxonomy" id="67327"/>
    <lineage>
        <taxon>Bacteria</taxon>
        <taxon>Bacillati</taxon>
        <taxon>Actinomycetota</taxon>
        <taxon>Actinomycetes</taxon>
        <taxon>Kitasatosporales</taxon>
        <taxon>Streptomycetaceae</taxon>
        <taxon>Streptomyces</taxon>
        <taxon>Streptomyces violaceusniger group</taxon>
    </lineage>
</organism>
<feature type="domain" description="NodB homology" evidence="1">
    <location>
        <begin position="48"/>
        <end position="234"/>
    </location>
</feature>
<evidence type="ECO:0000313" key="2">
    <source>
        <dbReference type="EMBL" id="SED59570.1"/>
    </source>
</evidence>